<dbReference type="PROSITE" id="PS50181">
    <property type="entry name" value="FBOX"/>
    <property type="match status" value="1"/>
</dbReference>
<reference evidence="3 4" key="1">
    <citation type="journal article" date="2009" name="Nature">
        <title>The Sorghum bicolor genome and the diversification of grasses.</title>
        <authorList>
            <person name="Paterson A.H."/>
            <person name="Bowers J.E."/>
            <person name="Bruggmann R."/>
            <person name="Dubchak I."/>
            <person name="Grimwood J."/>
            <person name="Gundlach H."/>
            <person name="Haberer G."/>
            <person name="Hellsten U."/>
            <person name="Mitros T."/>
            <person name="Poliakov A."/>
            <person name="Schmutz J."/>
            <person name="Spannagl M."/>
            <person name="Tang H."/>
            <person name="Wang X."/>
            <person name="Wicker T."/>
            <person name="Bharti A.K."/>
            <person name="Chapman J."/>
            <person name="Feltus F.A."/>
            <person name="Gowik U."/>
            <person name="Grigoriev I.V."/>
            <person name="Lyons E."/>
            <person name="Maher C.A."/>
            <person name="Martis M."/>
            <person name="Narechania A."/>
            <person name="Otillar R.P."/>
            <person name="Penning B.W."/>
            <person name="Salamov A.A."/>
            <person name="Wang Y."/>
            <person name="Zhang L."/>
            <person name="Carpita N.C."/>
            <person name="Freeling M."/>
            <person name="Gingle A.R."/>
            <person name="Hash C.T."/>
            <person name="Keller B."/>
            <person name="Klein P."/>
            <person name="Kresovich S."/>
            <person name="McCann M.C."/>
            <person name="Ming R."/>
            <person name="Peterson D.G."/>
            <person name="Mehboob-ur-Rahman"/>
            <person name="Ware D."/>
            <person name="Westhoff P."/>
            <person name="Mayer K.F."/>
            <person name="Messing J."/>
            <person name="Rokhsar D.S."/>
        </authorList>
    </citation>
    <scope>NUCLEOTIDE SEQUENCE [LARGE SCALE GENOMIC DNA]</scope>
    <source>
        <strain evidence="4">cv. BTx623</strain>
    </source>
</reference>
<dbReference type="Gene3D" id="3.80.10.10">
    <property type="entry name" value="Ribonuclease Inhibitor"/>
    <property type="match status" value="1"/>
</dbReference>
<proteinExistence type="predicted"/>
<dbReference type="InterPro" id="IPR001810">
    <property type="entry name" value="F-box_dom"/>
</dbReference>
<dbReference type="PANTHER" id="PTHR34145">
    <property type="entry name" value="OS02G0105600 PROTEIN"/>
    <property type="match status" value="1"/>
</dbReference>
<feature type="domain" description="F-box" evidence="2">
    <location>
        <begin position="35"/>
        <end position="86"/>
    </location>
</feature>
<dbReference type="PANTHER" id="PTHR34145:SF65">
    <property type="entry name" value="FBD DOMAIN-CONTAINING PROTEIN"/>
    <property type="match status" value="1"/>
</dbReference>
<feature type="compositionally biased region" description="Gly residues" evidence="1">
    <location>
        <begin position="1"/>
        <end position="13"/>
    </location>
</feature>
<reference evidence="4" key="2">
    <citation type="journal article" date="2018" name="Plant J.">
        <title>The Sorghum bicolor reference genome: improved assembly, gene annotations, a transcriptome atlas, and signatures of genome organization.</title>
        <authorList>
            <person name="McCormick R.F."/>
            <person name="Truong S.K."/>
            <person name="Sreedasyam A."/>
            <person name="Jenkins J."/>
            <person name="Shu S."/>
            <person name="Sims D."/>
            <person name="Kennedy M."/>
            <person name="Amirebrahimi M."/>
            <person name="Weers B.D."/>
            <person name="McKinley B."/>
            <person name="Mattison A."/>
            <person name="Morishige D.T."/>
            <person name="Grimwood J."/>
            <person name="Schmutz J."/>
            <person name="Mullet J.E."/>
        </authorList>
    </citation>
    <scope>NUCLEOTIDE SEQUENCE [LARGE SCALE GENOMIC DNA]</scope>
    <source>
        <strain evidence="4">cv. BTx623</strain>
    </source>
</reference>
<gene>
    <name evidence="3" type="ORF">SORBI_3010G236000</name>
</gene>
<feature type="region of interest" description="Disordered" evidence="1">
    <location>
        <begin position="1"/>
        <end position="33"/>
    </location>
</feature>
<dbReference type="Proteomes" id="UP000000768">
    <property type="component" value="Chromosome 10"/>
</dbReference>
<dbReference type="InterPro" id="IPR053772">
    <property type="entry name" value="At1g61320/At1g61330-like"/>
</dbReference>
<dbReference type="SUPFAM" id="SSF81383">
    <property type="entry name" value="F-box domain"/>
    <property type="match status" value="1"/>
</dbReference>
<dbReference type="SUPFAM" id="SSF52047">
    <property type="entry name" value="RNI-like"/>
    <property type="match status" value="1"/>
</dbReference>
<dbReference type="Pfam" id="PF00646">
    <property type="entry name" value="F-box"/>
    <property type="match status" value="1"/>
</dbReference>
<dbReference type="InterPro" id="IPR055357">
    <property type="entry name" value="LRR_At1g61320_AtMIF1"/>
</dbReference>
<dbReference type="InParanoid" id="A0A1W0VUI1"/>
<dbReference type="OMA" id="YGFLRMC"/>
<sequence length="571" mass="63206">MAYQLHGGGGGGVAQELNLPPPEGGEQAPPLAAEADRISSLPEKARQHILSFLPLKAAVKLGIASKSWSRLVNTPQWPCDSILTIHIHPATQGPCDCLVSKHIRSDQIVPLLANELSSRGRGPSHRLLRFFLKVDDAQTRLADFYSLLDYAADCDVEEIYVNVGQGPPEVSFNFARASHHLLRLVLVGVGVKEAHRLPVSQVRSINTLEVICIRSASLGDLDLKRALLLCPRLRILVLRDCRVLTCVDVTAASERLVRLTVVECPQVDQISVSAAVGLHSFRYVGDLLRSVALPPTCFGDLRICFTKATLVEPIRFHNWLDALPNLSNLVNLSICSNALKIMSVLRNRENFQPQVAKLSNLQNLRELQLVFYSMNTPMLSHIYGFLRMCRCSQLRNLFLELPKATAESFADAIRGSAEEPPMDGFESLVKVKITNFKWQCSEIEVVHFLFRKAMSLQKLILVAPKGTYPQRDQSGNAIFPDLNLLCVEKTPANLEPVEYEKTPLADRCLEPYTVHAAAAASMNEPAASVGDQEDGITTDDLMTSSSLMEDSRALEIDVGHDHREDEQTQIQ</sequence>
<evidence type="ECO:0000256" key="1">
    <source>
        <dbReference type="SAM" id="MobiDB-lite"/>
    </source>
</evidence>
<dbReference type="EMBL" id="CM000769">
    <property type="protein sequence ID" value="OQU76921.1"/>
    <property type="molecule type" value="Genomic_DNA"/>
</dbReference>
<evidence type="ECO:0000313" key="4">
    <source>
        <dbReference type="Proteomes" id="UP000000768"/>
    </source>
</evidence>
<accession>A0A1W0VUI1</accession>
<evidence type="ECO:0000313" key="3">
    <source>
        <dbReference type="EMBL" id="OQU76921.1"/>
    </source>
</evidence>
<dbReference type="eggNOG" id="ENOG502QTMV">
    <property type="taxonomic scope" value="Eukaryota"/>
</dbReference>
<keyword evidence="4" id="KW-1185">Reference proteome</keyword>
<organism evidence="3 4">
    <name type="scientific">Sorghum bicolor</name>
    <name type="common">Sorghum</name>
    <name type="synonym">Sorghum vulgare</name>
    <dbReference type="NCBI Taxonomy" id="4558"/>
    <lineage>
        <taxon>Eukaryota</taxon>
        <taxon>Viridiplantae</taxon>
        <taxon>Streptophyta</taxon>
        <taxon>Embryophyta</taxon>
        <taxon>Tracheophyta</taxon>
        <taxon>Spermatophyta</taxon>
        <taxon>Magnoliopsida</taxon>
        <taxon>Liliopsida</taxon>
        <taxon>Poales</taxon>
        <taxon>Poaceae</taxon>
        <taxon>PACMAD clade</taxon>
        <taxon>Panicoideae</taxon>
        <taxon>Andropogonodae</taxon>
        <taxon>Andropogoneae</taxon>
        <taxon>Sorghinae</taxon>
        <taxon>Sorghum</taxon>
    </lineage>
</organism>
<protein>
    <recommendedName>
        <fullName evidence="2">F-box domain-containing protein</fullName>
    </recommendedName>
</protein>
<dbReference type="Gramene" id="OQU76921">
    <property type="protein sequence ID" value="OQU76921"/>
    <property type="gene ID" value="SORBI_3010G236000"/>
</dbReference>
<feature type="region of interest" description="Disordered" evidence="1">
    <location>
        <begin position="522"/>
        <end position="571"/>
    </location>
</feature>
<dbReference type="AlphaFoldDB" id="A0A1W0VUI1"/>
<feature type="compositionally biased region" description="Basic and acidic residues" evidence="1">
    <location>
        <begin position="549"/>
        <end position="571"/>
    </location>
</feature>
<name>A0A1W0VUI1_SORBI</name>
<dbReference type="InterPro" id="IPR036047">
    <property type="entry name" value="F-box-like_dom_sf"/>
</dbReference>
<dbReference type="Pfam" id="PF23622">
    <property type="entry name" value="LRR_At1g61320_AtMIF1"/>
    <property type="match status" value="1"/>
</dbReference>
<dbReference type="InterPro" id="IPR032675">
    <property type="entry name" value="LRR_dom_sf"/>
</dbReference>
<evidence type="ECO:0000259" key="2">
    <source>
        <dbReference type="PROSITE" id="PS50181"/>
    </source>
</evidence>